<dbReference type="Gene3D" id="3.30.420.10">
    <property type="entry name" value="Ribonuclease H-like superfamily/Ribonuclease H"/>
    <property type="match status" value="1"/>
</dbReference>
<gene>
    <name evidence="4" type="primary">POL_1005</name>
    <name evidence="4" type="ORF">AVEN_190403_1</name>
</gene>
<dbReference type="Proteomes" id="UP000499080">
    <property type="component" value="Unassembled WGS sequence"/>
</dbReference>
<dbReference type="Gene3D" id="1.10.340.70">
    <property type="match status" value="1"/>
</dbReference>
<dbReference type="EC" id="2.7.7.49" evidence="1"/>
<evidence type="ECO:0000313" key="4">
    <source>
        <dbReference type="EMBL" id="GBO42623.1"/>
    </source>
</evidence>
<accession>A0A4Y2WZ09</accession>
<reference evidence="4 5" key="1">
    <citation type="journal article" date="2019" name="Sci. Rep.">
        <title>Orb-weaving spider Araneus ventricosus genome elucidates the spidroin gene catalogue.</title>
        <authorList>
            <person name="Kono N."/>
            <person name="Nakamura H."/>
            <person name="Ohtoshi R."/>
            <person name="Moran D.A.P."/>
            <person name="Shinohara A."/>
            <person name="Yoshida Y."/>
            <person name="Fujiwara M."/>
            <person name="Mori M."/>
            <person name="Tomita M."/>
            <person name="Arakawa K."/>
        </authorList>
    </citation>
    <scope>NUCLEOTIDE SEQUENCE [LARGE SCALE GENOMIC DNA]</scope>
</reference>
<dbReference type="PANTHER" id="PTHR37984">
    <property type="entry name" value="PROTEIN CBG26694"/>
    <property type="match status" value="1"/>
</dbReference>
<evidence type="ECO:0000256" key="1">
    <source>
        <dbReference type="ARBA" id="ARBA00012493"/>
    </source>
</evidence>
<dbReference type="Pfam" id="PF17921">
    <property type="entry name" value="Integrase_H2C2"/>
    <property type="match status" value="1"/>
</dbReference>
<dbReference type="InterPro" id="IPR050951">
    <property type="entry name" value="Retrovirus_Pol_polyprotein"/>
</dbReference>
<feature type="compositionally biased region" description="Basic and acidic residues" evidence="2">
    <location>
        <begin position="8"/>
        <end position="19"/>
    </location>
</feature>
<dbReference type="AlphaFoldDB" id="A0A4Y2WZ09"/>
<keyword evidence="5" id="KW-1185">Reference proteome</keyword>
<proteinExistence type="predicted"/>
<protein>
    <recommendedName>
        <fullName evidence="1">RNA-directed DNA polymerase</fullName>
        <ecNumber evidence="1">2.7.7.49</ecNumber>
    </recommendedName>
</protein>
<dbReference type="OrthoDB" id="6435711at2759"/>
<feature type="domain" description="Integrase zinc-binding" evidence="3">
    <location>
        <begin position="110"/>
        <end position="167"/>
    </location>
</feature>
<evidence type="ECO:0000313" key="5">
    <source>
        <dbReference type="Proteomes" id="UP000499080"/>
    </source>
</evidence>
<dbReference type="FunFam" id="1.10.340.70:FF:000001">
    <property type="entry name" value="Retrovirus-related Pol polyprotein from transposon gypsy-like Protein"/>
    <property type="match status" value="1"/>
</dbReference>
<dbReference type="InterPro" id="IPR041588">
    <property type="entry name" value="Integrase_H2C2"/>
</dbReference>
<dbReference type="EMBL" id="BGPR01068779">
    <property type="protein sequence ID" value="GBO42623.1"/>
    <property type="molecule type" value="Genomic_DNA"/>
</dbReference>
<evidence type="ECO:0000256" key="2">
    <source>
        <dbReference type="SAM" id="MobiDB-lite"/>
    </source>
</evidence>
<feature type="region of interest" description="Disordered" evidence="2">
    <location>
        <begin position="1"/>
        <end position="36"/>
    </location>
</feature>
<dbReference type="InterPro" id="IPR036397">
    <property type="entry name" value="RNaseH_sf"/>
</dbReference>
<name>A0A4Y2WZ09_ARAVE</name>
<comment type="caution">
    <text evidence="4">The sequence shown here is derived from an EMBL/GenBank/DDBJ whole genome shotgun (WGS) entry which is preliminary data.</text>
</comment>
<dbReference type="GO" id="GO:0003676">
    <property type="term" value="F:nucleic acid binding"/>
    <property type="evidence" value="ECO:0007669"/>
    <property type="project" value="InterPro"/>
</dbReference>
<evidence type="ECO:0000259" key="3">
    <source>
        <dbReference type="Pfam" id="PF17921"/>
    </source>
</evidence>
<organism evidence="4 5">
    <name type="scientific">Araneus ventricosus</name>
    <name type="common">Orbweaver spider</name>
    <name type="synonym">Epeira ventricosa</name>
    <dbReference type="NCBI Taxonomy" id="182803"/>
    <lineage>
        <taxon>Eukaryota</taxon>
        <taxon>Metazoa</taxon>
        <taxon>Ecdysozoa</taxon>
        <taxon>Arthropoda</taxon>
        <taxon>Chelicerata</taxon>
        <taxon>Arachnida</taxon>
        <taxon>Araneae</taxon>
        <taxon>Araneomorphae</taxon>
        <taxon>Entelegynae</taxon>
        <taxon>Araneoidea</taxon>
        <taxon>Araneidae</taxon>
        <taxon>Araneus</taxon>
    </lineage>
</organism>
<dbReference type="PANTHER" id="PTHR37984:SF15">
    <property type="entry name" value="INTEGRASE CATALYTIC DOMAIN-CONTAINING PROTEIN"/>
    <property type="match status" value="1"/>
</dbReference>
<dbReference type="GO" id="GO:0003964">
    <property type="term" value="F:RNA-directed DNA polymerase activity"/>
    <property type="evidence" value="ECO:0007669"/>
    <property type="project" value="UniProtKB-EC"/>
</dbReference>
<sequence length="232" mass="26570">MTRSQAKRSTEEDQNKEAEMEQPEEMTNFEIDEEILPEADEGYKEIKKLIEVDSKEFIESQHQSKDLAPLLNEAKTENSSKPTDFKIKEKGMMVKRKIDKNENERELIVVPEKYRHQIKSLCHDSTSGHLGIVKTKDRLARYFYWPNCYKEIEEYVKTCDPCQRVRKSNDKTKAPLTLVPIISEVFSKINSDACGPLPTTPNGNRYLITAICLASKYPDAVPVPNIGSTSII</sequence>